<dbReference type="Proteomes" id="UP000017831">
    <property type="component" value="Unassembled WGS sequence"/>
</dbReference>
<dbReference type="GO" id="GO:0022857">
    <property type="term" value="F:transmembrane transporter activity"/>
    <property type="evidence" value="ECO:0007669"/>
    <property type="project" value="TreeGrafter"/>
</dbReference>
<keyword evidence="5 7" id="KW-0472">Membrane</keyword>
<dbReference type="AlphaFoldDB" id="U6RNR7"/>
<organism evidence="9 10">
    <name type="scientific">Phocaeicola massiliensis B84634 = Timone 84634 = DSM 17679 = JCM 13223</name>
    <dbReference type="NCBI Taxonomy" id="1121098"/>
    <lineage>
        <taxon>Bacteria</taxon>
        <taxon>Pseudomonadati</taxon>
        <taxon>Bacteroidota</taxon>
        <taxon>Bacteroidia</taxon>
        <taxon>Bacteroidales</taxon>
        <taxon>Bacteroidaceae</taxon>
        <taxon>Phocaeicola</taxon>
    </lineage>
</organism>
<comment type="subcellular location">
    <subcellularLocation>
        <location evidence="1">Cell membrane</location>
        <topology evidence="1">Multi-pass membrane protein</topology>
    </subcellularLocation>
</comment>
<dbReference type="Pfam" id="PF02687">
    <property type="entry name" value="FtsX"/>
    <property type="match status" value="1"/>
</dbReference>
<dbReference type="GeneID" id="60063586"/>
<gene>
    <name evidence="9" type="ORF">HMPREF1534_00337</name>
</gene>
<protein>
    <recommendedName>
        <fullName evidence="8">ABC3 transporter permease C-terminal domain-containing protein</fullName>
    </recommendedName>
</protein>
<dbReference type="PATRIC" id="fig|1121098.3.peg.342"/>
<comment type="caution">
    <text evidence="9">The sequence shown here is derived from an EMBL/GenBank/DDBJ whole genome shotgun (WGS) entry which is preliminary data.</text>
</comment>
<evidence type="ECO:0000256" key="5">
    <source>
        <dbReference type="ARBA" id="ARBA00023136"/>
    </source>
</evidence>
<proteinExistence type="inferred from homology"/>
<evidence type="ECO:0000313" key="9">
    <source>
        <dbReference type="EMBL" id="EOA58125.1"/>
    </source>
</evidence>
<dbReference type="OrthoDB" id="1097311at2"/>
<dbReference type="InterPro" id="IPR003838">
    <property type="entry name" value="ABC3_permease_C"/>
</dbReference>
<name>U6RNR7_9BACT</name>
<keyword evidence="4 7" id="KW-1133">Transmembrane helix</keyword>
<evidence type="ECO:0000256" key="6">
    <source>
        <dbReference type="ARBA" id="ARBA00038076"/>
    </source>
</evidence>
<feature type="domain" description="ABC3 transporter permease C-terminal" evidence="8">
    <location>
        <begin position="288"/>
        <end position="412"/>
    </location>
</feature>
<dbReference type="EMBL" id="AQHY01000005">
    <property type="protein sequence ID" value="EOA58125.1"/>
    <property type="molecule type" value="Genomic_DNA"/>
</dbReference>
<comment type="similarity">
    <text evidence="6">Belongs to the ABC-4 integral membrane protein family.</text>
</comment>
<keyword evidence="3 7" id="KW-0812">Transmembrane</keyword>
<sequence>MWHHIFRNLWNSRKRNVWILLELIVIAIVCWMVIDPLFVIFYNKSIPDGYEADGLYRLQLSVVPSDEEIRPEDFRKLMERLRSHEQIESATYVVNNHYPCSRGNSFNNLTLDTMSVRVAFMDFVPHTDFFQTWRIRSVKDGTWESLENAEYTVNSILMTSDAAACLSPDKDLTGGVVYARDSVPLKVTALIQPVKMKSCMQPYYLRLNARTDGIPSWAYEGGLTVFARTKPGVAETRFIEDFIPWMEEYLAVGRLFISKIEPFSKVREQSDLKEGATSEIRIKYALCYFFLVNLFLGVSGTFWLSTRTRREEMGVRLSYGASPGHIRLLLLGEAGMLTTIAVLIGCLVYFQWVLKDGFYVLSSMTPGDNMRYITNHFTVHFLIVSLIVYLIMMIVTWIGVWIPAYNISKISPVEALKDE</sequence>
<dbReference type="GO" id="GO:0005886">
    <property type="term" value="C:plasma membrane"/>
    <property type="evidence" value="ECO:0007669"/>
    <property type="project" value="UniProtKB-SubCell"/>
</dbReference>
<dbReference type="PANTHER" id="PTHR30572">
    <property type="entry name" value="MEMBRANE COMPONENT OF TRANSPORTER-RELATED"/>
    <property type="match status" value="1"/>
</dbReference>
<evidence type="ECO:0000313" key="10">
    <source>
        <dbReference type="Proteomes" id="UP000017831"/>
    </source>
</evidence>
<dbReference type="STRING" id="1121098.HMPREF1534_00337"/>
<dbReference type="PANTHER" id="PTHR30572:SF4">
    <property type="entry name" value="ABC TRANSPORTER PERMEASE YTRF"/>
    <property type="match status" value="1"/>
</dbReference>
<evidence type="ECO:0000256" key="7">
    <source>
        <dbReference type="SAM" id="Phobius"/>
    </source>
</evidence>
<keyword evidence="10" id="KW-1185">Reference proteome</keyword>
<evidence type="ECO:0000256" key="1">
    <source>
        <dbReference type="ARBA" id="ARBA00004651"/>
    </source>
</evidence>
<evidence type="ECO:0000256" key="4">
    <source>
        <dbReference type="ARBA" id="ARBA00022989"/>
    </source>
</evidence>
<feature type="transmembrane region" description="Helical" evidence="7">
    <location>
        <begin position="282"/>
        <end position="305"/>
    </location>
</feature>
<keyword evidence="2" id="KW-1003">Cell membrane</keyword>
<reference evidence="9 10" key="1">
    <citation type="submission" date="2013-04" db="EMBL/GenBank/DDBJ databases">
        <title>The Genome Sequence of Bacteroides massiliensis DSM 17679.</title>
        <authorList>
            <consortium name="The Broad Institute Genomics Platform"/>
            <person name="Earl A."/>
            <person name="Ward D."/>
            <person name="Feldgarden M."/>
            <person name="Gevers D."/>
            <person name="Martens E."/>
            <person name="Fenner L."/>
            <person name="Roux V."/>
            <person name="Mallet M.N."/>
            <person name="Raoult D."/>
            <person name="Walker B."/>
            <person name="Young S."/>
            <person name="Zeng Q."/>
            <person name="Gargeya S."/>
            <person name="Fitzgerald M."/>
            <person name="Haas B."/>
            <person name="Abouelleil A."/>
            <person name="Allen A.W."/>
            <person name="Alvarado L."/>
            <person name="Arachchi H.M."/>
            <person name="Berlin A.M."/>
            <person name="Chapman S.B."/>
            <person name="Gainer-Dewar J."/>
            <person name="Goldberg J."/>
            <person name="Griggs A."/>
            <person name="Gujja S."/>
            <person name="Hansen M."/>
            <person name="Howarth C."/>
            <person name="Imamovic A."/>
            <person name="Ireland A."/>
            <person name="Larimer J."/>
            <person name="McCowan C."/>
            <person name="Murphy C."/>
            <person name="Pearson M."/>
            <person name="Poon T.W."/>
            <person name="Priest M."/>
            <person name="Roberts A."/>
            <person name="Saif S."/>
            <person name="Shea T."/>
            <person name="Sisk P."/>
            <person name="Sykes S."/>
            <person name="Wortman J."/>
            <person name="Nusbaum C."/>
            <person name="Birren B."/>
        </authorList>
    </citation>
    <scope>NUCLEOTIDE SEQUENCE [LARGE SCALE GENOMIC DNA]</scope>
    <source>
        <strain evidence="10">B84634 / Timone 84634 / DSM 17679 / JCM 13223</strain>
    </source>
</reference>
<dbReference type="eggNOG" id="COG0577">
    <property type="taxonomic scope" value="Bacteria"/>
</dbReference>
<dbReference type="RefSeq" id="WP_005936249.1">
    <property type="nucleotide sequence ID" value="NZ_KB890372.1"/>
</dbReference>
<dbReference type="InterPro" id="IPR050250">
    <property type="entry name" value="Macrolide_Exporter_MacB"/>
</dbReference>
<evidence type="ECO:0000259" key="8">
    <source>
        <dbReference type="Pfam" id="PF02687"/>
    </source>
</evidence>
<dbReference type="HOGENOM" id="CLU_054551_0_0_10"/>
<evidence type="ECO:0000256" key="2">
    <source>
        <dbReference type="ARBA" id="ARBA00022475"/>
    </source>
</evidence>
<evidence type="ECO:0000256" key="3">
    <source>
        <dbReference type="ARBA" id="ARBA00022692"/>
    </source>
</evidence>
<feature type="transmembrane region" description="Helical" evidence="7">
    <location>
        <begin position="20"/>
        <end position="42"/>
    </location>
</feature>
<feature type="transmembrane region" description="Helical" evidence="7">
    <location>
        <begin position="379"/>
        <end position="402"/>
    </location>
</feature>
<feature type="transmembrane region" description="Helical" evidence="7">
    <location>
        <begin position="326"/>
        <end position="352"/>
    </location>
</feature>
<accession>U6RNR7</accession>